<dbReference type="EMBL" id="LXJU01000010">
    <property type="protein sequence ID" value="OGE52497.1"/>
    <property type="molecule type" value="Genomic_DNA"/>
</dbReference>
<evidence type="ECO:0000256" key="2">
    <source>
        <dbReference type="SAM" id="Phobius"/>
    </source>
</evidence>
<evidence type="ECO:0000256" key="1">
    <source>
        <dbReference type="SAM" id="MobiDB-lite"/>
    </source>
</evidence>
<keyword evidence="2" id="KW-0472">Membrane</keyword>
<organism evidence="3 4">
    <name type="scientific">Penicillium arizonense</name>
    <dbReference type="NCBI Taxonomy" id="1835702"/>
    <lineage>
        <taxon>Eukaryota</taxon>
        <taxon>Fungi</taxon>
        <taxon>Dikarya</taxon>
        <taxon>Ascomycota</taxon>
        <taxon>Pezizomycotina</taxon>
        <taxon>Eurotiomycetes</taxon>
        <taxon>Eurotiomycetidae</taxon>
        <taxon>Eurotiales</taxon>
        <taxon>Aspergillaceae</taxon>
        <taxon>Penicillium</taxon>
    </lineage>
</organism>
<dbReference type="STRING" id="1835702.A0A1F5LH91"/>
<keyword evidence="2" id="KW-1133">Transmembrane helix</keyword>
<proteinExistence type="predicted"/>
<feature type="transmembrane region" description="Helical" evidence="2">
    <location>
        <begin position="183"/>
        <end position="202"/>
    </location>
</feature>
<dbReference type="OrthoDB" id="5412502at2759"/>
<feature type="region of interest" description="Disordered" evidence="1">
    <location>
        <begin position="118"/>
        <end position="146"/>
    </location>
</feature>
<evidence type="ECO:0000313" key="4">
    <source>
        <dbReference type="Proteomes" id="UP000177622"/>
    </source>
</evidence>
<dbReference type="Proteomes" id="UP000177622">
    <property type="component" value="Unassembled WGS sequence"/>
</dbReference>
<dbReference type="GeneID" id="34576876"/>
<name>A0A1F5LH91_PENAI</name>
<keyword evidence="4" id="KW-1185">Reference proteome</keyword>
<feature type="transmembrane region" description="Helical" evidence="2">
    <location>
        <begin position="156"/>
        <end position="177"/>
    </location>
</feature>
<sequence>MGWFPLAVNTDKPTWSFDIVGLLAVVGGSSIEKHAQAITASPFGGFPRLLPAPETMLDTDRPARLPAVKDVTVLGVHSGNHFTELNFFAEVIHRIDSLEPFEFQSFKISHKKEAIQRDNLQKEAESRAAIDVEKGSEKDSKKPKIPSKASIPLHKFCPLNIVTLGSILITIALSVWAGVNHDAVALIGLATMSLSTSTACLSSQWRPRLTIRTSTASDIPSGDVIIRTRSGAFVFVECDENVSRELYGGTEVCDYVFKGVVHQILLGTSTILLMASIIFFSNSGWKMQIAVGLAYVILNIAYWAMALLTEPHHTWNMKERYDIKRTNEKTIRETFTVVMWDTIQATKEIDWIKKAKVAPATKNWDGWLQDAKKNCDNPRWDAEGRRNEWMARKDL</sequence>
<accession>A0A1F5LH91</accession>
<comment type="caution">
    <text evidence="3">The sequence shown here is derived from an EMBL/GenBank/DDBJ whole genome shotgun (WGS) entry which is preliminary data.</text>
</comment>
<feature type="transmembrane region" description="Helical" evidence="2">
    <location>
        <begin position="287"/>
        <end position="308"/>
    </location>
</feature>
<dbReference type="RefSeq" id="XP_022487939.1">
    <property type="nucleotide sequence ID" value="XM_022632142.1"/>
</dbReference>
<feature type="compositionally biased region" description="Basic and acidic residues" evidence="1">
    <location>
        <begin position="118"/>
        <end position="142"/>
    </location>
</feature>
<feature type="transmembrane region" description="Helical" evidence="2">
    <location>
        <begin position="264"/>
        <end position="281"/>
    </location>
</feature>
<protein>
    <submittedName>
        <fullName evidence="3">Uncharacterized protein</fullName>
    </submittedName>
</protein>
<reference evidence="3 4" key="1">
    <citation type="journal article" date="2016" name="Sci. Rep.">
        <title>Penicillium arizonense, a new, genome sequenced fungal species, reveals a high chemical diversity in secreted metabolites.</title>
        <authorList>
            <person name="Grijseels S."/>
            <person name="Nielsen J.C."/>
            <person name="Randelovic M."/>
            <person name="Nielsen J."/>
            <person name="Nielsen K.F."/>
            <person name="Workman M."/>
            <person name="Frisvad J.C."/>
        </authorList>
    </citation>
    <scope>NUCLEOTIDE SEQUENCE [LARGE SCALE GENOMIC DNA]</scope>
    <source>
        <strain evidence="3 4">CBS 141311</strain>
    </source>
</reference>
<dbReference type="AlphaFoldDB" id="A0A1F5LH91"/>
<keyword evidence="2" id="KW-0812">Transmembrane</keyword>
<gene>
    <name evidence="3" type="ORF">PENARI_c010G01869</name>
</gene>
<evidence type="ECO:0000313" key="3">
    <source>
        <dbReference type="EMBL" id="OGE52497.1"/>
    </source>
</evidence>